<feature type="compositionally biased region" description="Basic and acidic residues" evidence="5">
    <location>
        <begin position="739"/>
        <end position="752"/>
    </location>
</feature>
<accession>A0A2R6PEU7</accession>
<evidence type="ECO:0000256" key="5">
    <source>
        <dbReference type="SAM" id="MobiDB-lite"/>
    </source>
</evidence>
<feature type="region of interest" description="Disordered" evidence="5">
    <location>
        <begin position="642"/>
        <end position="661"/>
    </location>
</feature>
<dbReference type="PROSITE" id="PS51257">
    <property type="entry name" value="PROKAR_LIPOPROTEIN"/>
    <property type="match status" value="1"/>
</dbReference>
<dbReference type="Pfam" id="PF23176">
    <property type="entry name" value="bHLH_LHW"/>
    <property type="match status" value="1"/>
</dbReference>
<protein>
    <submittedName>
        <fullName evidence="7">Transcription factor LHW like</fullName>
    </submittedName>
</protein>
<proteinExistence type="predicted"/>
<keyword evidence="2" id="KW-0805">Transcription regulation</keyword>
<dbReference type="InParanoid" id="A0A2R6PEU7"/>
<dbReference type="Proteomes" id="UP000241394">
    <property type="component" value="Chromosome LG26"/>
</dbReference>
<dbReference type="InterPro" id="IPR025610">
    <property type="entry name" value="MYC/MYB_N"/>
</dbReference>
<dbReference type="PROSITE" id="PS50888">
    <property type="entry name" value="BHLH"/>
    <property type="match status" value="1"/>
</dbReference>
<dbReference type="PANTHER" id="PTHR46196">
    <property type="entry name" value="TRANSCRIPTION FACTOR BHLH155-LIKE ISOFORM X1-RELATED"/>
    <property type="match status" value="1"/>
</dbReference>
<dbReference type="GO" id="GO:0003700">
    <property type="term" value="F:DNA-binding transcription factor activity"/>
    <property type="evidence" value="ECO:0007669"/>
    <property type="project" value="InterPro"/>
</dbReference>
<evidence type="ECO:0000256" key="1">
    <source>
        <dbReference type="ARBA" id="ARBA00004123"/>
    </source>
</evidence>
<dbReference type="OrthoDB" id="1883654at2759"/>
<name>A0A2R6PEU7_ACTCC</name>
<reference evidence="7 8" key="1">
    <citation type="submission" date="2017-07" db="EMBL/GenBank/DDBJ databases">
        <title>An improved, manually edited Actinidia chinensis var. chinensis (kiwifruit) genome highlights the challenges associated with draft genomes and gene prediction in plants.</title>
        <authorList>
            <person name="Pilkington S."/>
            <person name="Crowhurst R."/>
            <person name="Hilario E."/>
            <person name="Nardozza S."/>
            <person name="Fraser L."/>
            <person name="Peng Y."/>
            <person name="Gunaseelan K."/>
            <person name="Simpson R."/>
            <person name="Tahir J."/>
            <person name="Deroles S."/>
            <person name="Templeton K."/>
            <person name="Luo Z."/>
            <person name="Davy M."/>
            <person name="Cheng C."/>
            <person name="Mcneilage M."/>
            <person name="Scaglione D."/>
            <person name="Liu Y."/>
            <person name="Zhang Q."/>
            <person name="Datson P."/>
            <person name="De Silva N."/>
            <person name="Gardiner S."/>
            <person name="Bassett H."/>
            <person name="Chagne D."/>
            <person name="Mccallum J."/>
            <person name="Dzierzon H."/>
            <person name="Deng C."/>
            <person name="Wang Y.-Y."/>
            <person name="Barron N."/>
            <person name="Manako K."/>
            <person name="Bowen J."/>
            <person name="Foster T."/>
            <person name="Erridge Z."/>
            <person name="Tiffin H."/>
            <person name="Waite C."/>
            <person name="Davies K."/>
            <person name="Grierson E."/>
            <person name="Laing W."/>
            <person name="Kirk R."/>
            <person name="Chen X."/>
            <person name="Wood M."/>
            <person name="Montefiori M."/>
            <person name="Brummell D."/>
            <person name="Schwinn K."/>
            <person name="Catanach A."/>
            <person name="Fullerton C."/>
            <person name="Li D."/>
            <person name="Meiyalaghan S."/>
            <person name="Nieuwenhuizen N."/>
            <person name="Read N."/>
            <person name="Prakash R."/>
            <person name="Hunter D."/>
            <person name="Zhang H."/>
            <person name="Mckenzie M."/>
            <person name="Knabel M."/>
            <person name="Harris A."/>
            <person name="Allan A."/>
            <person name="Chen A."/>
            <person name="Janssen B."/>
            <person name="Plunkett B."/>
            <person name="Dwamena C."/>
            <person name="Voogd C."/>
            <person name="Leif D."/>
            <person name="Lafferty D."/>
            <person name="Souleyre E."/>
            <person name="Varkonyi-Gasic E."/>
            <person name="Gambi F."/>
            <person name="Hanley J."/>
            <person name="Yao J.-L."/>
            <person name="Cheung J."/>
            <person name="David K."/>
            <person name="Warren B."/>
            <person name="Marsh K."/>
            <person name="Snowden K."/>
            <person name="Lin-Wang K."/>
            <person name="Brian L."/>
            <person name="Martinez-Sanchez M."/>
            <person name="Wang M."/>
            <person name="Ileperuma N."/>
            <person name="Macnee N."/>
            <person name="Campin R."/>
            <person name="Mcatee P."/>
            <person name="Drummond R."/>
            <person name="Espley R."/>
            <person name="Ireland H."/>
            <person name="Wu R."/>
            <person name="Atkinson R."/>
            <person name="Karunairetnam S."/>
            <person name="Bulley S."/>
            <person name="Chunkath S."/>
            <person name="Hanley Z."/>
            <person name="Storey R."/>
            <person name="Thrimawithana A."/>
            <person name="Thomson S."/>
            <person name="David C."/>
            <person name="Testolin R."/>
        </authorList>
    </citation>
    <scope>NUCLEOTIDE SEQUENCE [LARGE SCALE GENOMIC DNA]</scope>
    <source>
        <strain evidence="8">cv. Red5</strain>
        <tissue evidence="7">Young leaf</tissue>
    </source>
</reference>
<dbReference type="GO" id="GO:0005634">
    <property type="term" value="C:nucleus"/>
    <property type="evidence" value="ECO:0007669"/>
    <property type="project" value="UniProtKB-SubCell"/>
</dbReference>
<dbReference type="Pfam" id="PF14215">
    <property type="entry name" value="bHLH-MYC_N"/>
    <property type="match status" value="1"/>
</dbReference>
<evidence type="ECO:0000256" key="4">
    <source>
        <dbReference type="ARBA" id="ARBA00023242"/>
    </source>
</evidence>
<keyword evidence="3" id="KW-0804">Transcription</keyword>
<evidence type="ECO:0000256" key="2">
    <source>
        <dbReference type="ARBA" id="ARBA00023015"/>
    </source>
</evidence>
<dbReference type="OMA" id="NKMMMDN"/>
<dbReference type="Gramene" id="PSR89829">
    <property type="protein sequence ID" value="PSR89829"/>
    <property type="gene ID" value="CEY00_Acc30022"/>
</dbReference>
<comment type="subcellular location">
    <subcellularLocation>
        <location evidence="1">Nucleus</location>
    </subcellularLocation>
</comment>
<evidence type="ECO:0000259" key="6">
    <source>
        <dbReference type="PROSITE" id="PS50888"/>
    </source>
</evidence>
<dbReference type="InterPro" id="IPR011598">
    <property type="entry name" value="bHLH_dom"/>
</dbReference>
<dbReference type="GO" id="GO:0046983">
    <property type="term" value="F:protein dimerization activity"/>
    <property type="evidence" value="ECO:0007669"/>
    <property type="project" value="InterPro"/>
</dbReference>
<evidence type="ECO:0000313" key="8">
    <source>
        <dbReference type="Proteomes" id="UP000241394"/>
    </source>
</evidence>
<evidence type="ECO:0000256" key="3">
    <source>
        <dbReference type="ARBA" id="ARBA00023163"/>
    </source>
</evidence>
<dbReference type="FunCoup" id="A0A2R6PEU7">
    <property type="interactions" value="2869"/>
</dbReference>
<dbReference type="PANTHER" id="PTHR46196:SF4">
    <property type="entry name" value="TRANSCRIPTION FACTOR LHW"/>
    <property type="match status" value="1"/>
</dbReference>
<dbReference type="CDD" id="cd18915">
    <property type="entry name" value="bHLH_AtLHW_like"/>
    <property type="match status" value="1"/>
</dbReference>
<dbReference type="InterPro" id="IPR043561">
    <property type="entry name" value="LHW-like"/>
</dbReference>
<feature type="domain" description="BHLH" evidence="6">
    <location>
        <begin position="738"/>
        <end position="787"/>
    </location>
</feature>
<sequence>MGYLLKEVLKTLCGVNQWSYAVLWTIGCQNPKLLIWEECYYETIPCSAVPHIPGIESSEMAFEEWEAHRFAAESRISQIGVQAENNVGSLINKMMMDNRVNIVGEGLVGWAAFTGDHLWVLSQYYATKTHPPEVQNELCQQFSSGMKTVAVIPVLNHGVVQLASYLTIMKNMAFVNDVKSLIVQLGCVPGVLLSDNYASTEPAPKIGVPVCLGKSVSADSGWCYMAKDSNSFVADSCNQQSISSQAFELVGQPSHSLSIQIEDNLQGTSSKLQTPKLAQNDLFQPSTTSVIKPSIPFNSQHENGETAAGIIPSNLELWLNQQAPLFNSRCGFNGEHCVGSSLANSSNLRLMEEPILSNVVREHFNNSLRTSGAFITSQARPNGGLNSNGQLHNGASSHPSSILNSCSLPTTHGSANHDFSCTYLSGGGPNASKIEVPTSDLTHHLTSRHVLSESSTDHPSAVKCYQIEVAKRKERIETDLFQANNISLAHLGEHATLSETISGFRHDNQKHDYGNQSPRSQNVKYKDEYVQSSSGDDLFDILGVDFKNKIFSESCSNSLNDGLDINADTRGKKNYTSLNLQNADSDLYSINKGNSDSGIFTATGTDHLLDAVVNRVHTASKHSLDDTMSCRTTLTKISSSSIANASPSYGRGSGSDKMQDDLFEHPKSLAKLGALGLCSFKSECSKEDAGNYSQTSSIYGSQISSWVEQGHSNKHNNSASTAYSKRPDAVSKSSRKRPKPGENPRPRPKDRQLIQDRMKELKEIVPNGAKCSIDALLERTIKHMLFLQSVTKQADRLKQTRKSKIISKDGGLLLKEGFEGGRTWAYEVGSPCTVCPIIVEDLNAPRQMLVEMLCEERGLFLEIADIIRGLGLTILQGVMETQNDKIWARFVIEANRDVTRMEIFISLVHLLDQTVKISAASGNDIENDDTMPHQPLRQAASLPASGGPCSLQ</sequence>
<comment type="caution">
    <text evidence="7">The sequence shown here is derived from an EMBL/GenBank/DDBJ whole genome shotgun (WGS) entry which is preliminary data.</text>
</comment>
<keyword evidence="4" id="KW-0539">Nucleus</keyword>
<dbReference type="STRING" id="1590841.A0A2R6PEU7"/>
<dbReference type="AlphaFoldDB" id="A0A2R6PEU7"/>
<reference evidence="8" key="2">
    <citation type="journal article" date="2018" name="BMC Genomics">
        <title>A manually annotated Actinidia chinensis var. chinensis (kiwifruit) genome highlights the challenges associated with draft genomes and gene prediction in plants.</title>
        <authorList>
            <person name="Pilkington S.M."/>
            <person name="Crowhurst R."/>
            <person name="Hilario E."/>
            <person name="Nardozza S."/>
            <person name="Fraser L."/>
            <person name="Peng Y."/>
            <person name="Gunaseelan K."/>
            <person name="Simpson R."/>
            <person name="Tahir J."/>
            <person name="Deroles S.C."/>
            <person name="Templeton K."/>
            <person name="Luo Z."/>
            <person name="Davy M."/>
            <person name="Cheng C."/>
            <person name="McNeilage M."/>
            <person name="Scaglione D."/>
            <person name="Liu Y."/>
            <person name="Zhang Q."/>
            <person name="Datson P."/>
            <person name="De Silva N."/>
            <person name="Gardiner S.E."/>
            <person name="Bassett H."/>
            <person name="Chagne D."/>
            <person name="McCallum J."/>
            <person name="Dzierzon H."/>
            <person name="Deng C."/>
            <person name="Wang Y.Y."/>
            <person name="Barron L."/>
            <person name="Manako K."/>
            <person name="Bowen J."/>
            <person name="Foster T.M."/>
            <person name="Erridge Z.A."/>
            <person name="Tiffin H."/>
            <person name="Waite C.N."/>
            <person name="Davies K.M."/>
            <person name="Grierson E.P."/>
            <person name="Laing W.A."/>
            <person name="Kirk R."/>
            <person name="Chen X."/>
            <person name="Wood M."/>
            <person name="Montefiori M."/>
            <person name="Brummell D.A."/>
            <person name="Schwinn K.E."/>
            <person name="Catanach A."/>
            <person name="Fullerton C."/>
            <person name="Li D."/>
            <person name="Meiyalaghan S."/>
            <person name="Nieuwenhuizen N."/>
            <person name="Read N."/>
            <person name="Prakash R."/>
            <person name="Hunter D."/>
            <person name="Zhang H."/>
            <person name="McKenzie M."/>
            <person name="Knabel M."/>
            <person name="Harris A."/>
            <person name="Allan A.C."/>
            <person name="Gleave A."/>
            <person name="Chen A."/>
            <person name="Janssen B.J."/>
            <person name="Plunkett B."/>
            <person name="Ampomah-Dwamena C."/>
            <person name="Voogd C."/>
            <person name="Leif D."/>
            <person name="Lafferty D."/>
            <person name="Souleyre E.J.F."/>
            <person name="Varkonyi-Gasic E."/>
            <person name="Gambi F."/>
            <person name="Hanley J."/>
            <person name="Yao J.L."/>
            <person name="Cheung J."/>
            <person name="David K.M."/>
            <person name="Warren B."/>
            <person name="Marsh K."/>
            <person name="Snowden K.C."/>
            <person name="Lin-Wang K."/>
            <person name="Brian L."/>
            <person name="Martinez-Sanchez M."/>
            <person name="Wang M."/>
            <person name="Ileperuma N."/>
            <person name="Macnee N."/>
            <person name="Campin R."/>
            <person name="McAtee P."/>
            <person name="Drummond R.S.M."/>
            <person name="Espley R.V."/>
            <person name="Ireland H.S."/>
            <person name="Wu R."/>
            <person name="Atkinson R.G."/>
            <person name="Karunairetnam S."/>
            <person name="Bulley S."/>
            <person name="Chunkath S."/>
            <person name="Hanley Z."/>
            <person name="Storey R."/>
            <person name="Thrimawithana A.H."/>
            <person name="Thomson S."/>
            <person name="David C."/>
            <person name="Testolin R."/>
            <person name="Huang H."/>
            <person name="Hellens R.P."/>
            <person name="Schaffer R.J."/>
        </authorList>
    </citation>
    <scope>NUCLEOTIDE SEQUENCE [LARGE SCALE GENOMIC DNA]</scope>
    <source>
        <strain evidence="8">cv. Red5</strain>
    </source>
</reference>
<gene>
    <name evidence="7" type="ORF">CEY00_Acc30022</name>
</gene>
<evidence type="ECO:0000313" key="7">
    <source>
        <dbReference type="EMBL" id="PSR89829.1"/>
    </source>
</evidence>
<feature type="region of interest" description="Disordered" evidence="5">
    <location>
        <begin position="709"/>
        <end position="752"/>
    </location>
</feature>
<dbReference type="EMBL" id="NKQK01000026">
    <property type="protein sequence ID" value="PSR89829.1"/>
    <property type="molecule type" value="Genomic_DNA"/>
</dbReference>
<keyword evidence="8" id="KW-1185">Reference proteome</keyword>
<organism evidence="7 8">
    <name type="scientific">Actinidia chinensis var. chinensis</name>
    <name type="common">Chinese soft-hair kiwi</name>
    <dbReference type="NCBI Taxonomy" id="1590841"/>
    <lineage>
        <taxon>Eukaryota</taxon>
        <taxon>Viridiplantae</taxon>
        <taxon>Streptophyta</taxon>
        <taxon>Embryophyta</taxon>
        <taxon>Tracheophyta</taxon>
        <taxon>Spermatophyta</taxon>
        <taxon>Magnoliopsida</taxon>
        <taxon>eudicotyledons</taxon>
        <taxon>Gunneridae</taxon>
        <taxon>Pentapetalae</taxon>
        <taxon>asterids</taxon>
        <taxon>Ericales</taxon>
        <taxon>Actinidiaceae</taxon>
        <taxon>Actinidia</taxon>
    </lineage>
</organism>